<dbReference type="OrthoDB" id="181905at2"/>
<feature type="transmembrane region" description="Helical" evidence="2">
    <location>
        <begin position="185"/>
        <end position="204"/>
    </location>
</feature>
<feature type="transmembrane region" description="Helical" evidence="2">
    <location>
        <begin position="276"/>
        <end position="298"/>
    </location>
</feature>
<feature type="transmembrane region" description="Helical" evidence="2">
    <location>
        <begin position="115"/>
        <end position="141"/>
    </location>
</feature>
<evidence type="ECO:0008006" key="5">
    <source>
        <dbReference type="Google" id="ProtNLM"/>
    </source>
</evidence>
<protein>
    <recommendedName>
        <fullName evidence="5">MFS transporter</fullName>
    </recommendedName>
</protein>
<dbReference type="GO" id="GO:0005886">
    <property type="term" value="C:plasma membrane"/>
    <property type="evidence" value="ECO:0007669"/>
    <property type="project" value="TreeGrafter"/>
</dbReference>
<feature type="transmembrane region" description="Helical" evidence="2">
    <location>
        <begin position="368"/>
        <end position="401"/>
    </location>
</feature>
<dbReference type="RefSeq" id="WP_120347282.1">
    <property type="nucleotide sequence ID" value="NZ_MCAS01000034.1"/>
</dbReference>
<comment type="similarity">
    <text evidence="1">Belongs to the sodium:galactoside symporter (TC 2.A.2) family.</text>
</comment>
<sequence>MSSTSNSSRGISLMRLGGYGAGGSANALAATPVPMLLLYFLTEYVHLEPWLAGMILAAPKLWDVLVDMPIGRYSDQLALRAGGRLRVCIMSGLALMVLLPLTFFHPAIASKPLLAAFYVLVQILQATCYTVFGVTFLALAGDLATDSLQRNKFLTVGNLGAALTTISLVVCVPVLIRLGGGGERGYLTMTLVIALAMAFMYAWFYSAVRNAPVHPAALSESSAEMSLRDGIVAVLRNRAFLALIIVIIALGTAGGCLNSLIAYENQYLLGRRPEDLFLLAGPVLIGGLLGLPLAVPVLRRLGDNGTLRIGFLVTVAAFIGYWAGLASGLIPVVMVAGAIYGIICSVAGVALTAAVLDTVKSAKGGPSLGLYLGMFMSAQKLGMSLGGVVSGGLLSLIGYHAGAPATVELHHRIALLGLVGPLVPLLIACAAIWMFGVYSEPRLTGKHPVDSCAETL</sequence>
<dbReference type="SUPFAM" id="SSF103473">
    <property type="entry name" value="MFS general substrate transporter"/>
    <property type="match status" value="1"/>
</dbReference>
<evidence type="ECO:0000256" key="1">
    <source>
        <dbReference type="ARBA" id="ARBA00009617"/>
    </source>
</evidence>
<feature type="transmembrane region" description="Helical" evidence="2">
    <location>
        <begin position="153"/>
        <end position="179"/>
    </location>
</feature>
<dbReference type="Gene3D" id="1.20.1250.20">
    <property type="entry name" value="MFS general substrate transporter like domains"/>
    <property type="match status" value="1"/>
</dbReference>
<dbReference type="InterPro" id="IPR036259">
    <property type="entry name" value="MFS_trans_sf"/>
</dbReference>
<keyword evidence="2" id="KW-0472">Membrane</keyword>
<feature type="transmembrane region" description="Helical" evidence="2">
    <location>
        <begin position="87"/>
        <end position="109"/>
    </location>
</feature>
<dbReference type="GO" id="GO:0015293">
    <property type="term" value="F:symporter activity"/>
    <property type="evidence" value="ECO:0007669"/>
    <property type="project" value="InterPro"/>
</dbReference>
<accession>A0A420FZA5</accession>
<dbReference type="Pfam" id="PF13347">
    <property type="entry name" value="MFS_2"/>
    <property type="match status" value="1"/>
</dbReference>
<dbReference type="Proteomes" id="UP000283709">
    <property type="component" value="Unassembled WGS sequence"/>
</dbReference>
<reference evidence="3 4" key="1">
    <citation type="submission" date="2016-07" db="EMBL/GenBank/DDBJ databases">
        <title>Genome analysis of Burkholderia fungorum ES3-20.</title>
        <authorList>
            <person name="Xu D."/>
            <person name="Yao R."/>
            <person name="Zheng S."/>
        </authorList>
    </citation>
    <scope>NUCLEOTIDE SEQUENCE [LARGE SCALE GENOMIC DNA]</scope>
    <source>
        <strain evidence="3 4">ES3-20</strain>
    </source>
</reference>
<dbReference type="PANTHER" id="PTHR11328:SF24">
    <property type="entry name" value="MAJOR FACILITATOR SUPERFAMILY (MFS) PROFILE DOMAIN-CONTAINING PROTEIN"/>
    <property type="match status" value="1"/>
</dbReference>
<keyword evidence="2" id="KW-1133">Transmembrane helix</keyword>
<proteinExistence type="inferred from homology"/>
<comment type="caution">
    <text evidence="3">The sequence shown here is derived from an EMBL/GenBank/DDBJ whole genome shotgun (WGS) entry which is preliminary data.</text>
</comment>
<evidence type="ECO:0000256" key="2">
    <source>
        <dbReference type="SAM" id="Phobius"/>
    </source>
</evidence>
<feature type="transmembrane region" description="Helical" evidence="2">
    <location>
        <begin position="329"/>
        <end position="356"/>
    </location>
</feature>
<feature type="transmembrane region" description="Helical" evidence="2">
    <location>
        <begin position="21"/>
        <end position="41"/>
    </location>
</feature>
<dbReference type="PANTHER" id="PTHR11328">
    <property type="entry name" value="MAJOR FACILITATOR SUPERFAMILY DOMAIN-CONTAINING PROTEIN"/>
    <property type="match status" value="1"/>
</dbReference>
<evidence type="ECO:0000313" key="4">
    <source>
        <dbReference type="Proteomes" id="UP000283709"/>
    </source>
</evidence>
<keyword evidence="2" id="KW-0812">Transmembrane</keyword>
<organism evidence="3 4">
    <name type="scientific">Paraburkholderia fungorum</name>
    <dbReference type="NCBI Taxonomy" id="134537"/>
    <lineage>
        <taxon>Bacteria</taxon>
        <taxon>Pseudomonadati</taxon>
        <taxon>Pseudomonadota</taxon>
        <taxon>Betaproteobacteria</taxon>
        <taxon>Burkholderiales</taxon>
        <taxon>Burkholderiaceae</taxon>
        <taxon>Paraburkholderia</taxon>
    </lineage>
</organism>
<dbReference type="EMBL" id="MCAS01000034">
    <property type="protein sequence ID" value="RKF38279.1"/>
    <property type="molecule type" value="Genomic_DNA"/>
</dbReference>
<dbReference type="AlphaFoldDB" id="A0A420FZA5"/>
<feature type="transmembrane region" description="Helical" evidence="2">
    <location>
        <begin position="240"/>
        <end position="261"/>
    </location>
</feature>
<name>A0A420FZA5_9BURK</name>
<gene>
    <name evidence="3" type="ORF">BCY88_07445</name>
</gene>
<dbReference type="GO" id="GO:0008643">
    <property type="term" value="P:carbohydrate transport"/>
    <property type="evidence" value="ECO:0007669"/>
    <property type="project" value="InterPro"/>
</dbReference>
<feature type="transmembrane region" description="Helical" evidence="2">
    <location>
        <begin position="305"/>
        <end position="323"/>
    </location>
</feature>
<evidence type="ECO:0000313" key="3">
    <source>
        <dbReference type="EMBL" id="RKF38279.1"/>
    </source>
</evidence>
<dbReference type="InterPro" id="IPR039672">
    <property type="entry name" value="MFS_2"/>
</dbReference>
<feature type="transmembrane region" description="Helical" evidence="2">
    <location>
        <begin position="413"/>
        <end position="438"/>
    </location>
</feature>